<reference evidence="1" key="1">
    <citation type="submission" date="2018-02" db="EMBL/GenBank/DDBJ databases">
        <authorList>
            <person name="Cohen D.B."/>
            <person name="Kent A.D."/>
        </authorList>
    </citation>
    <scope>NUCLEOTIDE SEQUENCE</scope>
</reference>
<organism evidence="1">
    <name type="scientific">Fagus sylvatica</name>
    <name type="common">Beechnut</name>
    <dbReference type="NCBI Taxonomy" id="28930"/>
    <lineage>
        <taxon>Eukaryota</taxon>
        <taxon>Viridiplantae</taxon>
        <taxon>Streptophyta</taxon>
        <taxon>Embryophyta</taxon>
        <taxon>Tracheophyta</taxon>
        <taxon>Spermatophyta</taxon>
        <taxon>Magnoliopsida</taxon>
        <taxon>eudicotyledons</taxon>
        <taxon>Gunneridae</taxon>
        <taxon>Pentapetalae</taxon>
        <taxon>rosids</taxon>
        <taxon>fabids</taxon>
        <taxon>Fagales</taxon>
        <taxon>Fagaceae</taxon>
        <taxon>Fagus</taxon>
    </lineage>
</organism>
<protein>
    <submittedName>
        <fullName evidence="1">Uncharacterized protein</fullName>
    </submittedName>
</protein>
<proteinExistence type="predicted"/>
<accession>A0A2N9H605</accession>
<dbReference type="AlphaFoldDB" id="A0A2N9H605"/>
<evidence type="ECO:0000313" key="2">
    <source>
        <dbReference type="EMBL" id="SPD07253.1"/>
    </source>
</evidence>
<dbReference type="EMBL" id="OIVN01002870">
    <property type="protein sequence ID" value="SPD07081.1"/>
    <property type="molecule type" value="Genomic_DNA"/>
</dbReference>
<evidence type="ECO:0000313" key="1">
    <source>
        <dbReference type="EMBL" id="SPD07081.1"/>
    </source>
</evidence>
<sequence length="49" mass="5053">MGVGLRSGCGLILPARGDFARGGLRFLSRCRSGCGLISAWAWVCDPGVG</sequence>
<dbReference type="EMBL" id="OIVN01002890">
    <property type="protein sequence ID" value="SPD07253.1"/>
    <property type="molecule type" value="Genomic_DNA"/>
</dbReference>
<gene>
    <name evidence="1" type="ORF">FSB_LOCUS34963</name>
    <name evidence="2" type="ORF">FSB_LOCUS35135</name>
</gene>
<name>A0A2N9H605_FAGSY</name>